<gene>
    <name evidence="1" type="ORF">GM173_02975</name>
</gene>
<sequence length="234" mass="26224">MLDELEILFDYCSADSTPGDYQAFVVEQNGLAKSTVKSRQLTYRHLVDLYGLNPEFAVFRIFRKLWDGYPDARPVLALTIALARDPILRLSTEFIQEKKLGDAVVREEIETILAATEEGRYSPASLKSIAQNINGSWTRAGYLIGKAKKYRSEPAVGVANLTFCLFLAYLEGATAQRLFLSHWVALLGKNQDQLNDLAVGAANRGLIVFMNAGGLLEVRFPEYLTSEEEGWRHE</sequence>
<comment type="caution">
    <text evidence="1">The sequence shown here is derived from an EMBL/GenBank/DDBJ whole genome shotgun (WGS) entry which is preliminary data.</text>
</comment>
<proteinExistence type="predicted"/>
<dbReference type="Proteomes" id="UP001195660">
    <property type="component" value="Unassembled WGS sequence"/>
</dbReference>
<dbReference type="EMBL" id="WOFE01000001">
    <property type="protein sequence ID" value="MBM5570538.1"/>
    <property type="molecule type" value="Genomic_DNA"/>
</dbReference>
<evidence type="ECO:0000313" key="2">
    <source>
        <dbReference type="Proteomes" id="UP001195660"/>
    </source>
</evidence>
<evidence type="ECO:0008006" key="3">
    <source>
        <dbReference type="Google" id="ProtNLM"/>
    </source>
</evidence>
<organism evidence="1 2">
    <name type="scientific">Deefgea chitinilytica</name>
    <dbReference type="NCBI Taxonomy" id="570276"/>
    <lineage>
        <taxon>Bacteria</taxon>
        <taxon>Pseudomonadati</taxon>
        <taxon>Pseudomonadota</taxon>
        <taxon>Betaproteobacteria</taxon>
        <taxon>Neisseriales</taxon>
        <taxon>Chitinibacteraceae</taxon>
        <taxon>Deefgea</taxon>
    </lineage>
</organism>
<evidence type="ECO:0000313" key="1">
    <source>
        <dbReference type="EMBL" id="MBM5570538.1"/>
    </source>
</evidence>
<accession>A0ABS2C8R2</accession>
<keyword evidence="2" id="KW-1185">Reference proteome</keyword>
<name>A0ABS2C8R2_9NEIS</name>
<reference evidence="1 2" key="1">
    <citation type="submission" date="2019-11" db="EMBL/GenBank/DDBJ databases">
        <title>Novel Deefgea species.</title>
        <authorList>
            <person name="Han J.-H."/>
        </authorList>
    </citation>
    <scope>NUCLEOTIDE SEQUENCE [LARGE SCALE GENOMIC DNA]</scope>
    <source>
        <strain evidence="1 2">LMG 24817</strain>
    </source>
</reference>
<protein>
    <recommendedName>
        <fullName evidence="3">DUF1819 family protein</fullName>
    </recommendedName>
</protein>